<dbReference type="Pfam" id="PF08071">
    <property type="entry name" value="RS4NT"/>
    <property type="match status" value="1"/>
</dbReference>
<dbReference type="EMBL" id="DTLS01000030">
    <property type="protein sequence ID" value="HGZ59759.1"/>
    <property type="molecule type" value="Genomic_DNA"/>
</dbReference>
<evidence type="ECO:0000259" key="10">
    <source>
        <dbReference type="Pfam" id="PF08071"/>
    </source>
</evidence>
<reference evidence="11" key="1">
    <citation type="journal article" date="2020" name="mSystems">
        <title>Genome- and Community-Level Interaction Insights into Carbon Utilization and Element Cycling Functions of Hydrothermarchaeota in Hydrothermal Sediment.</title>
        <authorList>
            <person name="Zhou Z."/>
            <person name="Liu Y."/>
            <person name="Xu W."/>
            <person name="Pan J."/>
            <person name="Luo Z.H."/>
            <person name="Li M."/>
        </authorList>
    </citation>
    <scope>NUCLEOTIDE SEQUENCE [LARGE SCALE GENOMIC DNA]</scope>
    <source>
        <strain evidence="11">SpSt-885</strain>
    </source>
</reference>
<dbReference type="InterPro" id="IPR038237">
    <property type="entry name" value="Ribosomal_eS4_central_sf"/>
</dbReference>
<keyword evidence="2" id="KW-0699">rRNA-binding</keyword>
<dbReference type="InterPro" id="IPR014722">
    <property type="entry name" value="Rib_uL2_dom2"/>
</dbReference>
<dbReference type="SUPFAM" id="SSF55174">
    <property type="entry name" value="Alpha-L RNA-binding motif"/>
    <property type="match status" value="1"/>
</dbReference>
<dbReference type="GO" id="GO:0003735">
    <property type="term" value="F:structural constituent of ribosome"/>
    <property type="evidence" value="ECO:0007669"/>
    <property type="project" value="InterPro"/>
</dbReference>
<keyword evidence="3 7" id="KW-0694">RNA-binding</keyword>
<sequence>MTKMGGSKHLRSYEVPTFWPISLKERHWAIKPGPGPHPIERAIPLGMLIRDVMKLASTGREVRKVLSKGLVKVDGRIRRDYRFPIGIMDVIEIVPAKKYYRIVPDEKDFMKPIEIEEGESKVKPLRIENKTTIRGGVIQLNLFDGSNILVPKESQLPFTGQISTFSTILVKVPEMEIIDYLPLAEGAYVVVMGGKNVGTRGRIAEIRKGARKSSSLVTIKKDDSSLVQTSLNYVYVVGKDTPVIKL</sequence>
<dbReference type="FunFam" id="3.10.290.10:FF:000002">
    <property type="entry name" value="40S ribosomal protein S4"/>
    <property type="match status" value="1"/>
</dbReference>
<dbReference type="InterPro" id="IPR041982">
    <property type="entry name" value="Ribosomal_eS4_KOW"/>
</dbReference>
<protein>
    <recommendedName>
        <fullName evidence="6 7">Small ribosomal subunit protein eS4</fullName>
    </recommendedName>
</protein>
<keyword evidence="5 7" id="KW-0687">Ribonucleoprotein</keyword>
<dbReference type="Gene3D" id="2.30.30.30">
    <property type="match status" value="1"/>
</dbReference>
<name>A0A7J3SLJ8_9CREN</name>
<evidence type="ECO:0000259" key="9">
    <source>
        <dbReference type="Pfam" id="PF01479"/>
    </source>
</evidence>
<keyword evidence="4 7" id="KW-0689">Ribosomal protein</keyword>
<dbReference type="AlphaFoldDB" id="A0A7J3SLJ8"/>
<dbReference type="NCBIfam" id="NF003312">
    <property type="entry name" value="PRK04313.1"/>
    <property type="match status" value="1"/>
</dbReference>
<evidence type="ECO:0000313" key="11">
    <source>
        <dbReference type="EMBL" id="HGZ59759.1"/>
    </source>
</evidence>
<dbReference type="PROSITE" id="PS50889">
    <property type="entry name" value="S4"/>
    <property type="match status" value="1"/>
</dbReference>
<feature type="domain" description="Small ribosomal subunit protein eS4 central region" evidence="8">
    <location>
        <begin position="97"/>
        <end position="177"/>
    </location>
</feature>
<evidence type="ECO:0000256" key="7">
    <source>
        <dbReference type="HAMAP-Rule" id="MF_00485"/>
    </source>
</evidence>
<dbReference type="GO" id="GO:0019843">
    <property type="term" value="F:rRNA binding"/>
    <property type="evidence" value="ECO:0007669"/>
    <property type="project" value="UniProtKB-KW"/>
</dbReference>
<dbReference type="InterPro" id="IPR013843">
    <property type="entry name" value="Ribosomal_eS4_N"/>
</dbReference>
<evidence type="ECO:0000256" key="1">
    <source>
        <dbReference type="ARBA" id="ARBA00007500"/>
    </source>
</evidence>
<dbReference type="Gene3D" id="3.10.290.10">
    <property type="entry name" value="RNA-binding S4 domain"/>
    <property type="match status" value="1"/>
</dbReference>
<comment type="caution">
    <text evidence="11">The sequence shown here is derived from an EMBL/GenBank/DDBJ whole genome shotgun (WGS) entry which is preliminary data.</text>
</comment>
<dbReference type="InterPro" id="IPR002942">
    <property type="entry name" value="S4_RNA-bd"/>
</dbReference>
<dbReference type="InterPro" id="IPR000876">
    <property type="entry name" value="Ribosomal_eS4"/>
</dbReference>
<proteinExistence type="inferred from homology"/>
<gene>
    <name evidence="7" type="primary">rps4e</name>
    <name evidence="11" type="ORF">ENW83_00940</name>
</gene>
<dbReference type="GO" id="GO:0006412">
    <property type="term" value="P:translation"/>
    <property type="evidence" value="ECO:0007669"/>
    <property type="project" value="UniProtKB-UniRule"/>
</dbReference>
<dbReference type="GO" id="GO:0022627">
    <property type="term" value="C:cytosolic small ribosomal subunit"/>
    <property type="evidence" value="ECO:0007669"/>
    <property type="project" value="TreeGrafter"/>
</dbReference>
<dbReference type="InterPro" id="IPR036986">
    <property type="entry name" value="S4_RNA-bd_sf"/>
</dbReference>
<dbReference type="HAMAP" id="MF_00485">
    <property type="entry name" value="Ribosomal_eS4"/>
    <property type="match status" value="1"/>
</dbReference>
<dbReference type="Pfam" id="PF00900">
    <property type="entry name" value="Ribosomal_S4e"/>
    <property type="match status" value="1"/>
</dbReference>
<evidence type="ECO:0000259" key="8">
    <source>
        <dbReference type="Pfam" id="PF00900"/>
    </source>
</evidence>
<evidence type="ECO:0000256" key="3">
    <source>
        <dbReference type="ARBA" id="ARBA00022884"/>
    </source>
</evidence>
<organism evidence="11">
    <name type="scientific">Fervidicoccus fontis</name>
    <dbReference type="NCBI Taxonomy" id="683846"/>
    <lineage>
        <taxon>Archaea</taxon>
        <taxon>Thermoproteota</taxon>
        <taxon>Thermoprotei</taxon>
        <taxon>Fervidicoccales</taxon>
        <taxon>Fervidicoccaceae</taxon>
        <taxon>Fervidicoccus</taxon>
    </lineage>
</organism>
<dbReference type="Pfam" id="PF01479">
    <property type="entry name" value="S4"/>
    <property type="match status" value="1"/>
</dbReference>
<dbReference type="Gene3D" id="2.40.50.740">
    <property type="match status" value="1"/>
</dbReference>
<dbReference type="CDD" id="cd00165">
    <property type="entry name" value="S4"/>
    <property type="match status" value="1"/>
</dbReference>
<evidence type="ECO:0000256" key="2">
    <source>
        <dbReference type="ARBA" id="ARBA00022730"/>
    </source>
</evidence>
<evidence type="ECO:0000256" key="4">
    <source>
        <dbReference type="ARBA" id="ARBA00022980"/>
    </source>
</evidence>
<accession>A0A7J3SLJ8</accession>
<dbReference type="CDD" id="cd06087">
    <property type="entry name" value="KOW_RPS4"/>
    <property type="match status" value="1"/>
</dbReference>
<dbReference type="PANTHER" id="PTHR11581">
    <property type="entry name" value="30S/40S RIBOSOMAL PROTEIN S4"/>
    <property type="match status" value="1"/>
</dbReference>
<evidence type="ECO:0000256" key="6">
    <source>
        <dbReference type="ARBA" id="ARBA00035272"/>
    </source>
</evidence>
<feature type="domain" description="Small ribosomal subunit protein eS4 N-terminal" evidence="10">
    <location>
        <begin position="4"/>
        <end position="40"/>
    </location>
</feature>
<dbReference type="InterPro" id="IPR013845">
    <property type="entry name" value="Ribosomal_eS4_central_region"/>
</dbReference>
<evidence type="ECO:0000256" key="5">
    <source>
        <dbReference type="ARBA" id="ARBA00023274"/>
    </source>
</evidence>
<dbReference type="PANTHER" id="PTHR11581:SF0">
    <property type="entry name" value="SMALL RIBOSOMAL SUBUNIT PROTEIN ES4"/>
    <property type="match status" value="1"/>
</dbReference>
<comment type="similarity">
    <text evidence="1 7">Belongs to the eukaryotic ribosomal protein eS4 family.</text>
</comment>
<dbReference type="PIRSF" id="PIRSF002116">
    <property type="entry name" value="Ribosomal_S4"/>
    <property type="match status" value="1"/>
</dbReference>
<feature type="domain" description="RNA-binding S4" evidence="9">
    <location>
        <begin position="53"/>
        <end position="91"/>
    </location>
</feature>